<feature type="region of interest" description="Disordered" evidence="1">
    <location>
        <begin position="107"/>
        <end position="126"/>
    </location>
</feature>
<dbReference type="GO" id="GO:0003676">
    <property type="term" value="F:nucleic acid binding"/>
    <property type="evidence" value="ECO:0007669"/>
    <property type="project" value="InterPro"/>
</dbReference>
<feature type="compositionally biased region" description="Basic and acidic residues" evidence="1">
    <location>
        <begin position="109"/>
        <end position="125"/>
    </location>
</feature>
<keyword evidence="4" id="KW-1185">Reference proteome</keyword>
<sequence length="713" mass="80333">MNQRRRIGPESRLCYQSELVEIVEIRTGSGGNIAIVKTVGTEQIRGISLHELLAYRHNHPHDETVPTDESRGPRDVAATVLAMLNKEERNRIRERADHIREVLTGYRSGHGETAEPGEPRPEYHPDLPLTTRYGTKAAELGVDLRTVQRMVAAFSEHGEAGLANAKTLRVKHAPGVDVRWWETALEIMVEHTDLSRPSRTAVIKHTNARVIARFGPDVIPLPSRTTAFRTLTALESKHPTFRLSTKRNRDIAARNPGVLGKLRPTRPGEYLLMDTTRLDVFAMDPITLRWVQVELTVAMDWYTRCVTGLRLTPVSTKSIDAMTVLYQTYRPVPAPTAWPKEATWPEHGIPRSVLLDVAAIDREGARAVGPAIVPETLLVDHGKIYVSEHMTSVCQRMGISIQPARLRTGRDKGPVERFFRTIREGLLQYLPGYKGPDIHSRGVAPEDDAHFYIDELEAIMREWIAVVYHRRPHDGLVEPGLPRLDLAPATMFEHGLARAGYIEVPQDPDLAYEFLAAEKRTIQHYGVEIGGRRYNGPSLDPYRDQHSPYPGGRWPVHRHPDDISRIYFRDPNDRKWHTLMWEHAPALTAPFGDDALAFARGLAREKYTYPNDELAMELLLERWNLGLGKTPTERRLALRQSREDELLCAATDSTQQMVQALSSVQQALPGQTSEDEAHDTGQPPGEPPPEDECGDDDSSDDPDDFYATAWEDA</sequence>
<dbReference type="Pfam" id="PF09299">
    <property type="entry name" value="Mu-transpos_C"/>
    <property type="match status" value="1"/>
</dbReference>
<dbReference type="InterPro" id="IPR012337">
    <property type="entry name" value="RNaseH-like_sf"/>
</dbReference>
<dbReference type="RefSeq" id="WP_085081857.1">
    <property type="nucleotide sequence ID" value="NZ_BLKV01000002.1"/>
</dbReference>
<dbReference type="Proteomes" id="UP000465263">
    <property type="component" value="Unassembled WGS sequence"/>
</dbReference>
<evidence type="ECO:0000259" key="2">
    <source>
        <dbReference type="PROSITE" id="PS50994"/>
    </source>
</evidence>
<proteinExistence type="predicted"/>
<dbReference type="InterPro" id="IPR036397">
    <property type="entry name" value="RNaseH_sf"/>
</dbReference>
<evidence type="ECO:0000313" key="3">
    <source>
        <dbReference type="EMBL" id="GFG71488.1"/>
    </source>
</evidence>
<reference evidence="3 4" key="1">
    <citation type="journal article" date="2019" name="Emerg. Microbes Infect.">
        <title>Comprehensive subspecies identification of 175 nontuberculous mycobacteria species based on 7547 genomic profiles.</title>
        <authorList>
            <person name="Matsumoto Y."/>
            <person name="Kinjo T."/>
            <person name="Motooka D."/>
            <person name="Nabeya D."/>
            <person name="Jung N."/>
            <person name="Uechi K."/>
            <person name="Horii T."/>
            <person name="Iida T."/>
            <person name="Fujita J."/>
            <person name="Nakamura S."/>
        </authorList>
    </citation>
    <scope>NUCLEOTIDE SEQUENCE [LARGE SCALE GENOMIC DNA]</scope>
    <source>
        <strain evidence="3 4">JCM 16017</strain>
    </source>
</reference>
<evidence type="ECO:0000256" key="1">
    <source>
        <dbReference type="SAM" id="MobiDB-lite"/>
    </source>
</evidence>
<evidence type="ECO:0000313" key="4">
    <source>
        <dbReference type="Proteomes" id="UP000465263"/>
    </source>
</evidence>
<dbReference type="SUPFAM" id="SSF53098">
    <property type="entry name" value="Ribonuclease H-like"/>
    <property type="match status" value="1"/>
</dbReference>
<organism evidence="3 4">
    <name type="scientific">Mycolicibacter senuensis</name>
    <dbReference type="NCBI Taxonomy" id="386913"/>
    <lineage>
        <taxon>Bacteria</taxon>
        <taxon>Bacillati</taxon>
        <taxon>Actinomycetota</taxon>
        <taxon>Actinomycetes</taxon>
        <taxon>Mycobacteriales</taxon>
        <taxon>Mycobacteriaceae</taxon>
        <taxon>Mycolicibacter</taxon>
    </lineage>
</organism>
<dbReference type="EMBL" id="BLKV01000002">
    <property type="protein sequence ID" value="GFG71488.1"/>
    <property type="molecule type" value="Genomic_DNA"/>
</dbReference>
<dbReference type="InterPro" id="IPR015378">
    <property type="entry name" value="Transposase-like_Mu_C"/>
</dbReference>
<dbReference type="Gene3D" id="3.30.420.10">
    <property type="entry name" value="Ribonuclease H-like superfamily/Ribonuclease H"/>
    <property type="match status" value="1"/>
</dbReference>
<accession>A0A7I9XP09</accession>
<dbReference type="AlphaFoldDB" id="A0A7I9XP09"/>
<comment type="caution">
    <text evidence="3">The sequence shown here is derived from an EMBL/GenBank/DDBJ whole genome shotgun (WGS) entry which is preliminary data.</text>
</comment>
<protein>
    <submittedName>
        <fullName evidence="3">Integrase/transposase</fullName>
    </submittedName>
</protein>
<dbReference type="OrthoDB" id="52928at2"/>
<feature type="compositionally biased region" description="Polar residues" evidence="1">
    <location>
        <begin position="663"/>
        <end position="672"/>
    </location>
</feature>
<feature type="region of interest" description="Disordered" evidence="1">
    <location>
        <begin position="663"/>
        <end position="713"/>
    </location>
</feature>
<dbReference type="GO" id="GO:0015074">
    <property type="term" value="P:DNA integration"/>
    <property type="evidence" value="ECO:0007669"/>
    <property type="project" value="InterPro"/>
</dbReference>
<dbReference type="PROSITE" id="PS50994">
    <property type="entry name" value="INTEGRASE"/>
    <property type="match status" value="1"/>
</dbReference>
<dbReference type="InterPro" id="IPR001584">
    <property type="entry name" value="Integrase_cat-core"/>
</dbReference>
<feature type="domain" description="Integrase catalytic" evidence="2">
    <location>
        <begin position="263"/>
        <end position="496"/>
    </location>
</feature>
<gene>
    <name evidence="3" type="ORF">MSEN_32080</name>
</gene>
<feature type="compositionally biased region" description="Acidic residues" evidence="1">
    <location>
        <begin position="688"/>
        <end position="704"/>
    </location>
</feature>
<name>A0A7I9XP09_9MYCO</name>